<organism evidence="1">
    <name type="scientific">Desulfofervidus auxilii</name>
    <dbReference type="NCBI Taxonomy" id="1621989"/>
    <lineage>
        <taxon>Bacteria</taxon>
        <taxon>Pseudomonadati</taxon>
        <taxon>Thermodesulfobacteriota</taxon>
        <taxon>Candidatus Desulfofervidia</taxon>
        <taxon>Candidatus Desulfofervidales</taxon>
        <taxon>Candidatus Desulfofervidaceae</taxon>
        <taxon>Candidatus Desulfofervidus</taxon>
    </lineage>
</organism>
<dbReference type="Proteomes" id="UP000886289">
    <property type="component" value="Unassembled WGS sequence"/>
</dbReference>
<accession>A0A7C0U1X0</accession>
<proteinExistence type="predicted"/>
<protein>
    <submittedName>
        <fullName evidence="1">Uncharacterized protein</fullName>
    </submittedName>
</protein>
<sequence>MEAFLHKLAEQILKLDEASLTSLLEKYRQKVQQFEPTKEWEKAVIIFFIINAVKTKNLIFNEEMFKRTSKLNKPTIQSKPFLRLIK</sequence>
<name>A0A7C0U1X0_DESA2</name>
<dbReference type="AlphaFoldDB" id="A0A7C0U1X0"/>
<reference evidence="1" key="1">
    <citation type="journal article" date="2020" name="mSystems">
        <title>Genome- and Community-Level Interaction Insights into Carbon Utilization and Element Cycling Functions of Hydrothermarchaeota in Hydrothermal Sediment.</title>
        <authorList>
            <person name="Zhou Z."/>
            <person name="Liu Y."/>
            <person name="Xu W."/>
            <person name="Pan J."/>
            <person name="Luo Z.H."/>
            <person name="Li M."/>
        </authorList>
    </citation>
    <scope>NUCLEOTIDE SEQUENCE [LARGE SCALE GENOMIC DNA]</scope>
    <source>
        <strain evidence="1">HyVt-233</strain>
    </source>
</reference>
<gene>
    <name evidence="1" type="ORF">ENG63_01650</name>
</gene>
<dbReference type="EMBL" id="DRBS01000066">
    <property type="protein sequence ID" value="HDD43555.1"/>
    <property type="molecule type" value="Genomic_DNA"/>
</dbReference>
<comment type="caution">
    <text evidence="1">The sequence shown here is derived from an EMBL/GenBank/DDBJ whole genome shotgun (WGS) entry which is preliminary data.</text>
</comment>
<evidence type="ECO:0000313" key="1">
    <source>
        <dbReference type="EMBL" id="HDD43555.1"/>
    </source>
</evidence>